<feature type="signal peptide" evidence="1">
    <location>
        <begin position="1"/>
        <end position="24"/>
    </location>
</feature>
<organism evidence="2 3">
    <name type="scientific">Planosporangium thailandense</name>
    <dbReference type="NCBI Taxonomy" id="765197"/>
    <lineage>
        <taxon>Bacteria</taxon>
        <taxon>Bacillati</taxon>
        <taxon>Actinomycetota</taxon>
        <taxon>Actinomycetes</taxon>
        <taxon>Micromonosporales</taxon>
        <taxon>Micromonosporaceae</taxon>
        <taxon>Planosporangium</taxon>
    </lineage>
</organism>
<comment type="caution">
    <text evidence="2">The sequence shown here is derived from an EMBL/GenBank/DDBJ whole genome shotgun (WGS) entry which is preliminary data.</text>
</comment>
<evidence type="ECO:0000313" key="2">
    <source>
        <dbReference type="EMBL" id="NJC68293.1"/>
    </source>
</evidence>
<keyword evidence="1" id="KW-0732">Signal</keyword>
<gene>
    <name evidence="2" type="ORF">HC031_00950</name>
</gene>
<reference evidence="2 3" key="1">
    <citation type="submission" date="2020-03" db="EMBL/GenBank/DDBJ databases">
        <title>WGS of the type strain of Planosporangium spp.</title>
        <authorList>
            <person name="Thawai C."/>
        </authorList>
    </citation>
    <scope>NUCLEOTIDE SEQUENCE [LARGE SCALE GENOMIC DNA]</scope>
    <source>
        <strain evidence="2 3">TBRC 5610</strain>
    </source>
</reference>
<sequence>MRNRTWLAALALTGCALMTAGCKAGDTASPAASSSGGAMTAAKSTSAADEVIAAADKLRTTRYKFSTDGGGFAVQGAADPANKVVTMDAAMGMTVLMVDGQIYLKLPANLPGAGALGGDGKWLHVDAAKFAAGKLGIQDPGDPGGAYNNLKGATSVQKVSDKHYKGTLDLTKTPAFAGNSKLGSTLGDSAKAVPFEATVDDNGYLSSMDTTMTVNGTPIKQHTTFSDFGTKVTVAKPAPSEVTEAPESIYGAVGA</sequence>
<dbReference type="EMBL" id="JAATVY010000001">
    <property type="protein sequence ID" value="NJC68293.1"/>
    <property type="molecule type" value="Genomic_DNA"/>
</dbReference>
<protein>
    <recommendedName>
        <fullName evidence="4">Lipoprotein</fullName>
    </recommendedName>
</protein>
<dbReference type="SUPFAM" id="SSF89392">
    <property type="entry name" value="Prokaryotic lipoproteins and lipoprotein localization factors"/>
    <property type="match status" value="1"/>
</dbReference>
<evidence type="ECO:0008006" key="4">
    <source>
        <dbReference type="Google" id="ProtNLM"/>
    </source>
</evidence>
<dbReference type="RefSeq" id="WP_167923190.1">
    <property type="nucleotide sequence ID" value="NZ_JAATVY010000001.1"/>
</dbReference>
<dbReference type="Gene3D" id="2.50.20.20">
    <property type="match status" value="1"/>
</dbReference>
<evidence type="ECO:0000313" key="3">
    <source>
        <dbReference type="Proteomes" id="UP000722989"/>
    </source>
</evidence>
<evidence type="ECO:0000256" key="1">
    <source>
        <dbReference type="SAM" id="SignalP"/>
    </source>
</evidence>
<keyword evidence="3" id="KW-1185">Reference proteome</keyword>
<proteinExistence type="predicted"/>
<feature type="chain" id="PRO_5046717937" description="Lipoprotein" evidence="1">
    <location>
        <begin position="25"/>
        <end position="255"/>
    </location>
</feature>
<dbReference type="InterPro" id="IPR029046">
    <property type="entry name" value="LolA/LolB/LppX"/>
</dbReference>
<dbReference type="Proteomes" id="UP000722989">
    <property type="component" value="Unassembled WGS sequence"/>
</dbReference>
<name>A0ABX0XQT0_9ACTN</name>
<accession>A0ABX0XQT0</accession>
<dbReference type="PROSITE" id="PS51257">
    <property type="entry name" value="PROKAR_LIPOPROTEIN"/>
    <property type="match status" value="1"/>
</dbReference>